<sequence length="161" mass="19268">MAAPWHKLELRVRYQETDQMGVVYHANYLNWFEIGRTEMIRALGMTYKDLEERGLLLPVLEAELKFRKPARYDDRITVYTRVTAHSPIRIQFDCEIRRIEEKEDRGARSLDEETVEPAGELLVEGNTKHVWLNRDWKPVRIDREVPGLYRLLQQRMLLEEE</sequence>
<dbReference type="PROSITE" id="PS01328">
    <property type="entry name" value="4HBCOA_THIOESTERASE"/>
    <property type="match status" value="1"/>
</dbReference>
<dbReference type="PANTHER" id="PTHR31793:SF27">
    <property type="entry name" value="NOVEL THIOESTERASE SUPERFAMILY DOMAIN AND SAPOSIN A-TYPE DOMAIN CONTAINING PROTEIN (0610012H03RIK)"/>
    <property type="match status" value="1"/>
</dbReference>
<dbReference type="InterPro" id="IPR008272">
    <property type="entry name" value="HB-CoA_thioesterase_AS"/>
</dbReference>
<dbReference type="NCBIfam" id="TIGR00051">
    <property type="entry name" value="YbgC/FadM family acyl-CoA thioesterase"/>
    <property type="match status" value="1"/>
</dbReference>
<reference evidence="3 4" key="1">
    <citation type="submission" date="2022-02" db="EMBL/GenBank/DDBJ databases">
        <title>Paenibacillus sp. MBLB1776 Whole Genome Shotgun Sequencing.</title>
        <authorList>
            <person name="Hwang C.Y."/>
            <person name="Cho E.-S."/>
            <person name="Seo M.-J."/>
        </authorList>
    </citation>
    <scope>NUCLEOTIDE SEQUENCE [LARGE SCALE GENOMIC DNA]</scope>
    <source>
        <strain evidence="3 4">MBLB1776</strain>
    </source>
</reference>
<dbReference type="PIRSF" id="PIRSF003230">
    <property type="entry name" value="YbgC"/>
    <property type="match status" value="1"/>
</dbReference>
<accession>A0AA96RDZ4</accession>
<keyword evidence="4" id="KW-1185">Reference proteome</keyword>
<dbReference type="InterPro" id="IPR050563">
    <property type="entry name" value="4-hydroxybenzoyl-CoA_TE"/>
</dbReference>
<dbReference type="Pfam" id="PF13279">
    <property type="entry name" value="4HBT_2"/>
    <property type="match status" value="1"/>
</dbReference>
<name>A0AA96RDZ4_9BACL</name>
<keyword evidence="2 3" id="KW-0378">Hydrolase</keyword>
<dbReference type="EMBL" id="CP130318">
    <property type="protein sequence ID" value="WNQ09941.1"/>
    <property type="molecule type" value="Genomic_DNA"/>
</dbReference>
<protein>
    <submittedName>
        <fullName evidence="3">Thioesterase family protein</fullName>
        <ecNumber evidence="3">3.1.2.-</ecNumber>
    </submittedName>
</protein>
<proteinExistence type="inferred from homology"/>
<dbReference type="PANTHER" id="PTHR31793">
    <property type="entry name" value="4-HYDROXYBENZOYL-COA THIOESTERASE FAMILY MEMBER"/>
    <property type="match status" value="1"/>
</dbReference>
<evidence type="ECO:0000256" key="2">
    <source>
        <dbReference type="ARBA" id="ARBA00022801"/>
    </source>
</evidence>
<gene>
    <name evidence="3" type="ORF">MJA45_20285</name>
</gene>
<dbReference type="KEGG" id="paun:MJA45_20285"/>
<dbReference type="InterPro" id="IPR029069">
    <property type="entry name" value="HotDog_dom_sf"/>
</dbReference>
<dbReference type="InterPro" id="IPR006684">
    <property type="entry name" value="YbgC/YbaW"/>
</dbReference>
<dbReference type="Proteomes" id="UP001305702">
    <property type="component" value="Chromosome"/>
</dbReference>
<evidence type="ECO:0000313" key="4">
    <source>
        <dbReference type="Proteomes" id="UP001305702"/>
    </source>
</evidence>
<evidence type="ECO:0000313" key="3">
    <source>
        <dbReference type="EMBL" id="WNQ09941.1"/>
    </source>
</evidence>
<dbReference type="Gene3D" id="3.10.129.10">
    <property type="entry name" value="Hotdog Thioesterase"/>
    <property type="match status" value="1"/>
</dbReference>
<evidence type="ECO:0000256" key="1">
    <source>
        <dbReference type="ARBA" id="ARBA00005953"/>
    </source>
</evidence>
<dbReference type="RefSeq" id="WP_315603715.1">
    <property type="nucleotide sequence ID" value="NZ_CP130318.1"/>
</dbReference>
<organism evidence="3 4">
    <name type="scientific">Paenibacillus aurantius</name>
    <dbReference type="NCBI Taxonomy" id="2918900"/>
    <lineage>
        <taxon>Bacteria</taxon>
        <taxon>Bacillati</taxon>
        <taxon>Bacillota</taxon>
        <taxon>Bacilli</taxon>
        <taxon>Bacillales</taxon>
        <taxon>Paenibacillaceae</taxon>
        <taxon>Paenibacillus</taxon>
    </lineage>
</organism>
<dbReference type="CDD" id="cd00586">
    <property type="entry name" value="4HBT"/>
    <property type="match status" value="1"/>
</dbReference>
<dbReference type="AlphaFoldDB" id="A0AA96RDZ4"/>
<comment type="similarity">
    <text evidence="1">Belongs to the 4-hydroxybenzoyl-CoA thioesterase family.</text>
</comment>
<dbReference type="EC" id="3.1.2.-" evidence="3"/>
<dbReference type="SUPFAM" id="SSF54637">
    <property type="entry name" value="Thioesterase/thiol ester dehydrase-isomerase"/>
    <property type="match status" value="1"/>
</dbReference>
<dbReference type="GO" id="GO:0047617">
    <property type="term" value="F:fatty acyl-CoA hydrolase activity"/>
    <property type="evidence" value="ECO:0007669"/>
    <property type="project" value="TreeGrafter"/>
</dbReference>